<feature type="repeat" description="ANK" evidence="7">
    <location>
        <begin position="114"/>
        <end position="146"/>
    </location>
</feature>
<dbReference type="Proteomes" id="UP000077266">
    <property type="component" value="Unassembled WGS sequence"/>
</dbReference>
<evidence type="ECO:0000259" key="9">
    <source>
        <dbReference type="PROSITE" id="PS50865"/>
    </source>
</evidence>
<evidence type="ECO:0000256" key="8">
    <source>
        <dbReference type="PROSITE-ProRule" id="PRU00134"/>
    </source>
</evidence>
<dbReference type="Gene3D" id="1.25.40.20">
    <property type="entry name" value="Ankyrin repeat-containing domain"/>
    <property type="match status" value="1"/>
</dbReference>
<feature type="domain" description="MYND-type" evidence="9">
    <location>
        <begin position="450"/>
        <end position="491"/>
    </location>
</feature>
<dbReference type="EC" id="2.3.1.225" evidence="1"/>
<reference evidence="10 11" key="1">
    <citation type="journal article" date="2016" name="Mol. Biol. Evol.">
        <title>Comparative Genomics of Early-Diverging Mushroom-Forming Fungi Provides Insights into the Origins of Lignocellulose Decay Capabilities.</title>
        <authorList>
            <person name="Nagy L.G."/>
            <person name="Riley R."/>
            <person name="Tritt A."/>
            <person name="Adam C."/>
            <person name="Daum C."/>
            <person name="Floudas D."/>
            <person name="Sun H."/>
            <person name="Yadav J.S."/>
            <person name="Pangilinan J."/>
            <person name="Larsson K.H."/>
            <person name="Matsuura K."/>
            <person name="Barry K."/>
            <person name="Labutti K."/>
            <person name="Kuo R."/>
            <person name="Ohm R.A."/>
            <person name="Bhattacharya S.S."/>
            <person name="Shirouzu T."/>
            <person name="Yoshinaga Y."/>
            <person name="Martin F.M."/>
            <person name="Grigoriev I.V."/>
            <person name="Hibbett D.S."/>
        </authorList>
    </citation>
    <scope>NUCLEOTIDE SEQUENCE [LARGE SCALE GENOMIC DNA]</scope>
    <source>
        <strain evidence="10 11">HHB12029</strain>
    </source>
</reference>
<dbReference type="PANTHER" id="PTHR24161">
    <property type="entry name" value="ANK_REP_REGION DOMAIN-CONTAINING PROTEIN-RELATED"/>
    <property type="match status" value="1"/>
</dbReference>
<accession>A0A165H629</accession>
<dbReference type="EMBL" id="KV426026">
    <property type="protein sequence ID" value="KZV91505.1"/>
    <property type="molecule type" value="Genomic_DNA"/>
</dbReference>
<dbReference type="InParanoid" id="A0A165H629"/>
<dbReference type="InterPro" id="IPR036770">
    <property type="entry name" value="Ankyrin_rpt-contain_sf"/>
</dbReference>
<organism evidence="10 11">
    <name type="scientific">Exidia glandulosa HHB12029</name>
    <dbReference type="NCBI Taxonomy" id="1314781"/>
    <lineage>
        <taxon>Eukaryota</taxon>
        <taxon>Fungi</taxon>
        <taxon>Dikarya</taxon>
        <taxon>Basidiomycota</taxon>
        <taxon>Agaricomycotina</taxon>
        <taxon>Agaricomycetes</taxon>
        <taxon>Auriculariales</taxon>
        <taxon>Exidiaceae</taxon>
        <taxon>Exidia</taxon>
    </lineage>
</organism>
<proteinExistence type="predicted"/>
<keyword evidence="4 8" id="KW-0863">Zinc-finger</keyword>
<dbReference type="InterPro" id="IPR002110">
    <property type="entry name" value="Ankyrin_rpt"/>
</dbReference>
<evidence type="ECO:0000256" key="5">
    <source>
        <dbReference type="ARBA" id="ARBA00022833"/>
    </source>
</evidence>
<sequence>MADAFGAPRDGPAPVVHIESSLVDDIRGHELFKGIAPKSLVYTDFMKQMRLDWLTAENDALPPTSTPDALFSISLDGLFVLLDLDPPPHRVTNDKVDQFVEYQMRFNDPSGDQHKRTMLHVAASTGDILAVYELLRWGAQLDVVDAYGDTALMTGLQFMRRLRWLQTRTAIPSQADAQLEWWIMRCMQISGMLVRHHANVNCVSPVGTPLRIVLAMGIWDLVELLLEHGADPVKALETAEFDDTVFDSNTRGRFAMLCQKYAARSRPPRRCPCSSGLPTIACHATGPPKPRPLAFLCFCKSGKSYKDCCSGDGVVWEEFWSPEKNRIVCRRASSPVSSDPARFVTSDYVAAMQQEIPETIMSNMRVVIVELHKYKMVDPAFLYAFEKLGALPETTRVKQPRKVRTTTHEKWNDAVEEYIAGGSDSRPAAKIRAAARVDANGEAQFQRCGSASCKRVEDFPGQLRGCAGCKQARYCDANCQKAAWKVHKKVCKSVSDMTDHLLPSHSRALETYSETVAGKPYREYVMEGMMQHVRGTA</sequence>
<evidence type="ECO:0000313" key="10">
    <source>
        <dbReference type="EMBL" id="KZV91505.1"/>
    </source>
</evidence>
<dbReference type="GO" id="GO:0008270">
    <property type="term" value="F:zinc ion binding"/>
    <property type="evidence" value="ECO:0007669"/>
    <property type="project" value="UniProtKB-KW"/>
</dbReference>
<evidence type="ECO:0000256" key="2">
    <source>
        <dbReference type="ARBA" id="ARBA00022723"/>
    </source>
</evidence>
<dbReference type="AlphaFoldDB" id="A0A165H629"/>
<gene>
    <name evidence="10" type="ORF">EXIGLDRAFT_837077</name>
</gene>
<evidence type="ECO:0000256" key="6">
    <source>
        <dbReference type="ARBA" id="ARBA00023043"/>
    </source>
</evidence>
<protein>
    <recommendedName>
        <fullName evidence="1">protein S-acyltransferase</fullName>
        <ecNumber evidence="1">2.3.1.225</ecNumber>
    </recommendedName>
</protein>
<evidence type="ECO:0000256" key="4">
    <source>
        <dbReference type="ARBA" id="ARBA00022771"/>
    </source>
</evidence>
<evidence type="ECO:0000313" key="11">
    <source>
        <dbReference type="Proteomes" id="UP000077266"/>
    </source>
</evidence>
<keyword evidence="11" id="KW-1185">Reference proteome</keyword>
<dbReference type="STRING" id="1314781.A0A165H629"/>
<dbReference type="Pfam" id="PF01753">
    <property type="entry name" value="zf-MYND"/>
    <property type="match status" value="1"/>
</dbReference>
<dbReference type="PROSITE" id="PS50865">
    <property type="entry name" value="ZF_MYND_2"/>
    <property type="match status" value="1"/>
</dbReference>
<evidence type="ECO:0000256" key="1">
    <source>
        <dbReference type="ARBA" id="ARBA00012210"/>
    </source>
</evidence>
<dbReference type="Gene3D" id="6.10.140.2220">
    <property type="match status" value="1"/>
</dbReference>
<dbReference type="PROSITE" id="PS50088">
    <property type="entry name" value="ANK_REPEAT"/>
    <property type="match status" value="1"/>
</dbReference>
<evidence type="ECO:0000256" key="7">
    <source>
        <dbReference type="PROSITE-ProRule" id="PRU00023"/>
    </source>
</evidence>
<dbReference type="InterPro" id="IPR002893">
    <property type="entry name" value="Znf_MYND"/>
</dbReference>
<name>A0A165H629_EXIGL</name>
<keyword evidence="6 7" id="KW-0040">ANK repeat</keyword>
<keyword evidence="3" id="KW-0677">Repeat</keyword>
<dbReference type="OrthoDB" id="432970at2759"/>
<dbReference type="SUPFAM" id="SSF48403">
    <property type="entry name" value="Ankyrin repeat"/>
    <property type="match status" value="1"/>
</dbReference>
<dbReference type="PANTHER" id="PTHR24161:SF85">
    <property type="entry name" value="PALMITOYLTRANSFERASE HIP14"/>
    <property type="match status" value="1"/>
</dbReference>
<dbReference type="SUPFAM" id="SSF144232">
    <property type="entry name" value="HIT/MYND zinc finger-like"/>
    <property type="match status" value="1"/>
</dbReference>
<dbReference type="GO" id="GO:0019706">
    <property type="term" value="F:protein-cysteine S-palmitoyltransferase activity"/>
    <property type="evidence" value="ECO:0007669"/>
    <property type="project" value="UniProtKB-EC"/>
</dbReference>
<keyword evidence="5" id="KW-0862">Zinc</keyword>
<keyword evidence="2" id="KW-0479">Metal-binding</keyword>
<evidence type="ECO:0000256" key="3">
    <source>
        <dbReference type="ARBA" id="ARBA00022737"/>
    </source>
</evidence>
<dbReference type="PROSITE" id="PS50297">
    <property type="entry name" value="ANK_REP_REGION"/>
    <property type="match status" value="1"/>
</dbReference>